<reference evidence="2 3" key="1">
    <citation type="submission" date="2014-04" db="EMBL/GenBank/DDBJ databases">
        <authorList>
            <consortium name="DOE Joint Genome Institute"/>
            <person name="Kuo A."/>
            <person name="Kohler A."/>
            <person name="Costa M.D."/>
            <person name="Nagy L.G."/>
            <person name="Floudas D."/>
            <person name="Copeland A."/>
            <person name="Barry K.W."/>
            <person name="Cichocki N."/>
            <person name="Veneault-Fourrey C."/>
            <person name="LaButti K."/>
            <person name="Lindquist E.A."/>
            <person name="Lipzen A."/>
            <person name="Lundell T."/>
            <person name="Morin E."/>
            <person name="Murat C."/>
            <person name="Sun H."/>
            <person name="Tunlid A."/>
            <person name="Henrissat B."/>
            <person name="Grigoriev I.V."/>
            <person name="Hibbett D.S."/>
            <person name="Martin F."/>
            <person name="Nordberg H.P."/>
            <person name="Cantor M.N."/>
            <person name="Hua S.X."/>
        </authorList>
    </citation>
    <scope>NUCLEOTIDE SEQUENCE [LARGE SCALE GENOMIC DNA]</scope>
    <source>
        <strain evidence="2 3">Marx 270</strain>
    </source>
</reference>
<feature type="region of interest" description="Disordered" evidence="1">
    <location>
        <begin position="68"/>
        <end position="87"/>
    </location>
</feature>
<feature type="compositionally biased region" description="Basic residues" evidence="1">
    <location>
        <begin position="75"/>
        <end position="87"/>
    </location>
</feature>
<sequence length="87" mass="10031">MLTANWFLSPVRQSVASNLHIERYSYFVHGNVRHDIYIGQCGDLAGLKPELWRSKRTGLLGVCHKRDRGEEHTHLPPRSRRVMHAVA</sequence>
<reference evidence="3" key="2">
    <citation type="submission" date="2015-01" db="EMBL/GenBank/DDBJ databases">
        <title>Evolutionary Origins and Diversification of the Mycorrhizal Mutualists.</title>
        <authorList>
            <consortium name="DOE Joint Genome Institute"/>
            <consortium name="Mycorrhizal Genomics Consortium"/>
            <person name="Kohler A."/>
            <person name="Kuo A."/>
            <person name="Nagy L.G."/>
            <person name="Floudas D."/>
            <person name="Copeland A."/>
            <person name="Barry K.W."/>
            <person name="Cichocki N."/>
            <person name="Veneault-Fourrey C."/>
            <person name="LaButti K."/>
            <person name="Lindquist E.A."/>
            <person name="Lipzen A."/>
            <person name="Lundell T."/>
            <person name="Morin E."/>
            <person name="Murat C."/>
            <person name="Riley R."/>
            <person name="Ohm R."/>
            <person name="Sun H."/>
            <person name="Tunlid A."/>
            <person name="Henrissat B."/>
            <person name="Grigoriev I.V."/>
            <person name="Hibbett D.S."/>
            <person name="Martin F."/>
        </authorList>
    </citation>
    <scope>NUCLEOTIDE SEQUENCE [LARGE SCALE GENOMIC DNA]</scope>
    <source>
        <strain evidence="3">Marx 270</strain>
    </source>
</reference>
<dbReference type="AlphaFoldDB" id="A0A0C3NH23"/>
<gene>
    <name evidence="2" type="ORF">M404DRAFT_370233</name>
</gene>
<accession>A0A0C3NH23</accession>
<evidence type="ECO:0000256" key="1">
    <source>
        <dbReference type="SAM" id="MobiDB-lite"/>
    </source>
</evidence>
<proteinExistence type="predicted"/>
<evidence type="ECO:0000313" key="2">
    <source>
        <dbReference type="EMBL" id="KIN94763.1"/>
    </source>
</evidence>
<dbReference type="InParanoid" id="A0A0C3NH23"/>
<dbReference type="EMBL" id="KN832086">
    <property type="protein sequence ID" value="KIN94763.1"/>
    <property type="molecule type" value="Genomic_DNA"/>
</dbReference>
<dbReference type="HOGENOM" id="CLU_2484211_0_0_1"/>
<name>A0A0C3NH23_PISTI</name>
<keyword evidence="3" id="KW-1185">Reference proteome</keyword>
<organism evidence="2 3">
    <name type="scientific">Pisolithus tinctorius Marx 270</name>
    <dbReference type="NCBI Taxonomy" id="870435"/>
    <lineage>
        <taxon>Eukaryota</taxon>
        <taxon>Fungi</taxon>
        <taxon>Dikarya</taxon>
        <taxon>Basidiomycota</taxon>
        <taxon>Agaricomycotina</taxon>
        <taxon>Agaricomycetes</taxon>
        <taxon>Agaricomycetidae</taxon>
        <taxon>Boletales</taxon>
        <taxon>Sclerodermatineae</taxon>
        <taxon>Pisolithaceae</taxon>
        <taxon>Pisolithus</taxon>
    </lineage>
</organism>
<evidence type="ECO:0000313" key="3">
    <source>
        <dbReference type="Proteomes" id="UP000054217"/>
    </source>
</evidence>
<protein>
    <submittedName>
        <fullName evidence="2">Uncharacterized protein</fullName>
    </submittedName>
</protein>
<dbReference type="Proteomes" id="UP000054217">
    <property type="component" value="Unassembled WGS sequence"/>
</dbReference>